<evidence type="ECO:0000313" key="8">
    <source>
        <dbReference type="Proteomes" id="UP000815325"/>
    </source>
</evidence>
<protein>
    <submittedName>
        <fullName evidence="7">Serine carboxypeptidase S28-domain-containing protein</fullName>
    </submittedName>
</protein>
<keyword evidence="7" id="KW-0121">Carboxypeptidase</keyword>
<organism evidence="7 8">
    <name type="scientific">Dunaliella salina</name>
    <name type="common">Green alga</name>
    <name type="synonym">Protococcus salinus</name>
    <dbReference type="NCBI Taxonomy" id="3046"/>
    <lineage>
        <taxon>Eukaryota</taxon>
        <taxon>Viridiplantae</taxon>
        <taxon>Chlorophyta</taxon>
        <taxon>core chlorophytes</taxon>
        <taxon>Chlorophyceae</taxon>
        <taxon>CS clade</taxon>
        <taxon>Chlamydomonadales</taxon>
        <taxon>Dunaliellaceae</taxon>
        <taxon>Dunaliella</taxon>
    </lineage>
</organism>
<evidence type="ECO:0000313" key="7">
    <source>
        <dbReference type="EMBL" id="KAF5843629.1"/>
    </source>
</evidence>
<dbReference type="PANTHER" id="PTHR11010:SF38">
    <property type="entry name" value="LYSOSOMAL PRO-X CARBOXYPEPTIDASE"/>
    <property type="match status" value="1"/>
</dbReference>
<keyword evidence="3 6" id="KW-0732">Signal</keyword>
<keyword evidence="4" id="KW-0378">Hydrolase</keyword>
<comment type="caution">
    <text evidence="7">The sequence shown here is derived from an EMBL/GenBank/DDBJ whole genome shotgun (WGS) entry which is preliminary data.</text>
</comment>
<dbReference type="Gene3D" id="3.40.50.1820">
    <property type="entry name" value="alpha/beta hydrolase"/>
    <property type="match status" value="2"/>
</dbReference>
<keyword evidence="2" id="KW-0645">Protease</keyword>
<sequence length="611" mass="67327">MMMVNGKWNSIQHALLCLGVLASIAAKDCDARCRTNRGFVGYEDDAQVLKRKCTQEESYFTQKLSHFEHASGEVATFQQRYVLCTDAWSAGNPIFFYESLLFHVWNAAGNEGSLDGALHSTGLMWENAARFKAMLLFAEHRYYGKSQPFGPESWKVDPRFLSVPQALADYACIIQYIKQAPVIVFGGSYGGELAAWMRLKYPHIVAGAIAASAPVLGYPDEPGFRPSAYWKVEAAASPENAVSLAAHIPHIQTVAYKHIVHDEQVIVTRDATPAAGAAPGCSSRVRQAFQALMQSAAGDPVVDPVLAQSAAGGPVVGPASFFKVCIMTCAQMSAFQTQMQSAIGGYLLEGECHYLFWDRAVVTSRLRLCSPLAKREDITRVAYWLQGAFDAYAMGNYPYPSSYVTQDANPLPAWPMRAACQLMTQEGKHVLESMADAVGLLYNLCMAQEQPYWPANGKTDMFWDQGPYNVTGVFDSCMKGPYNFTAVSDHCMKAWGLRPDRAWPTVQLGGLQCKHEWSSCHSMQVPAIGTLQALKQASNIVFSNGEFDPWSAFGILSDLISNKVHAVFIKEGAHHLDLMWSNPADPPSVRSARDYEMQHIAAWIEEYKGAS</sequence>
<gene>
    <name evidence="7" type="ORF">DUNSADRAFT_10803</name>
</gene>
<feature type="signal peptide" evidence="6">
    <location>
        <begin position="1"/>
        <end position="31"/>
    </location>
</feature>
<evidence type="ECO:0000256" key="5">
    <source>
        <dbReference type="ARBA" id="ARBA00023180"/>
    </source>
</evidence>
<dbReference type="EMBL" id="MU069439">
    <property type="protein sequence ID" value="KAF5843629.1"/>
    <property type="molecule type" value="Genomic_DNA"/>
</dbReference>
<dbReference type="InterPro" id="IPR008758">
    <property type="entry name" value="Peptidase_S28"/>
</dbReference>
<evidence type="ECO:0000256" key="3">
    <source>
        <dbReference type="ARBA" id="ARBA00022729"/>
    </source>
</evidence>
<dbReference type="SUPFAM" id="SSF53474">
    <property type="entry name" value="alpha/beta-Hydrolases"/>
    <property type="match status" value="1"/>
</dbReference>
<dbReference type="Pfam" id="PF05577">
    <property type="entry name" value="Peptidase_S28"/>
    <property type="match status" value="2"/>
</dbReference>
<dbReference type="InterPro" id="IPR029058">
    <property type="entry name" value="AB_hydrolase_fold"/>
</dbReference>
<evidence type="ECO:0000256" key="6">
    <source>
        <dbReference type="SAM" id="SignalP"/>
    </source>
</evidence>
<reference evidence="7" key="1">
    <citation type="submission" date="2017-08" db="EMBL/GenBank/DDBJ databases">
        <authorList>
            <person name="Polle J.E."/>
            <person name="Barry K."/>
            <person name="Cushman J."/>
            <person name="Schmutz J."/>
            <person name="Tran D."/>
            <person name="Hathwaick L.T."/>
            <person name="Yim W.C."/>
            <person name="Jenkins J."/>
            <person name="Mckie-Krisberg Z.M."/>
            <person name="Prochnik S."/>
            <person name="Lindquist E."/>
            <person name="Dockter R.B."/>
            <person name="Adam C."/>
            <person name="Molina H."/>
            <person name="Bunkerborg J."/>
            <person name="Jin E."/>
            <person name="Buchheim M."/>
            <person name="Magnuson J."/>
        </authorList>
    </citation>
    <scope>NUCLEOTIDE SEQUENCE</scope>
    <source>
        <strain evidence="7">CCAP 19/18</strain>
    </source>
</reference>
<dbReference type="Proteomes" id="UP000815325">
    <property type="component" value="Unassembled WGS sequence"/>
</dbReference>
<keyword evidence="5" id="KW-0325">Glycoprotein</keyword>
<evidence type="ECO:0000256" key="1">
    <source>
        <dbReference type="ARBA" id="ARBA00011079"/>
    </source>
</evidence>
<evidence type="ECO:0000256" key="2">
    <source>
        <dbReference type="ARBA" id="ARBA00022670"/>
    </source>
</evidence>
<evidence type="ECO:0000256" key="4">
    <source>
        <dbReference type="ARBA" id="ARBA00022801"/>
    </source>
</evidence>
<keyword evidence="8" id="KW-1185">Reference proteome</keyword>
<proteinExistence type="inferred from homology"/>
<accession>A0ABQ7H9U7</accession>
<dbReference type="GO" id="GO:0004180">
    <property type="term" value="F:carboxypeptidase activity"/>
    <property type="evidence" value="ECO:0007669"/>
    <property type="project" value="UniProtKB-KW"/>
</dbReference>
<feature type="chain" id="PRO_5046418954" evidence="6">
    <location>
        <begin position="32"/>
        <end position="611"/>
    </location>
</feature>
<dbReference type="PANTHER" id="PTHR11010">
    <property type="entry name" value="PROTEASE S28 PRO-X CARBOXYPEPTIDASE-RELATED"/>
    <property type="match status" value="1"/>
</dbReference>
<comment type="similarity">
    <text evidence="1">Belongs to the peptidase S28 family.</text>
</comment>
<name>A0ABQ7H9U7_DUNSA</name>